<feature type="region of interest" description="Disordered" evidence="1">
    <location>
        <begin position="615"/>
        <end position="637"/>
    </location>
</feature>
<feature type="compositionally biased region" description="Low complexity" evidence="1">
    <location>
        <begin position="240"/>
        <end position="258"/>
    </location>
</feature>
<sequence length="652" mass="71164">MQSYRTRAAVAAGDISLTPQAPLPGPPVRKRNPRNTKHTDATGVDTPPTPSVTLPDLPAENGTTPARQRKDASLMSTATLKDVSPRSPTIQSPALQDGTDFPPATLEDHGADDHLKTPCTPPLPTLQSPPPQNSAGLSQIKKPDALIAGAASDSLTDDPFNLSRRSTTTATRPRTRKSAGGDADRRLASPSALGTPHSNEPSFRPLSSDDDRDDLPNDKELRSSTNSLDDDGEDINATDAPLATSAPPAARASPAVAWRPPPSPLRLSPSPAPSSRHVLPPLPPTHLAALLPASSPAPPRQRQKADRRKVQDWKEAYGYSPAPASDAGDEEDFDEMMDEIDRDGYRDGSDSEGTHVEWRGSREGGREGWLKDGEGEEEGGGKGKGKELQDAEQDASDGDSDGAEFKSGPIPQDILDRLTALHDAFEKDVGKLANECGKSPLSLHKYLGTVAKTSRQQSPWNIFQMWHAVQHPKLETTSSTVYNWLCRERFTDACPQLSKEQLSDSGLVRAAIPWLFEWHKETMDKALATWRNDGRFKSKVQSAIKPMVQMARSVYHELGVHVLGYVIDPQGQASYLWATTDESKAMRSSQQLDITQTMRDYETLIRVEEMKARGLNSGHAVRPRLEQGDDEANRDSQPHTMTFYCVLSHHSN</sequence>
<accession>A0AAD6VJ27</accession>
<evidence type="ECO:0000313" key="3">
    <source>
        <dbReference type="Proteomes" id="UP001219525"/>
    </source>
</evidence>
<name>A0AAD6VJ27_9AGAR</name>
<feature type="compositionally biased region" description="Basic and acidic residues" evidence="1">
    <location>
        <begin position="106"/>
        <end position="116"/>
    </location>
</feature>
<feature type="compositionally biased region" description="Low complexity" evidence="1">
    <location>
        <begin position="265"/>
        <end position="276"/>
    </location>
</feature>
<feature type="compositionally biased region" description="Basic and acidic residues" evidence="1">
    <location>
        <begin position="623"/>
        <end position="637"/>
    </location>
</feature>
<protein>
    <submittedName>
        <fullName evidence="2">Uncharacterized protein</fullName>
    </submittedName>
</protein>
<feature type="compositionally biased region" description="Acidic residues" evidence="1">
    <location>
        <begin position="390"/>
        <end position="402"/>
    </location>
</feature>
<dbReference type="EMBL" id="JARJCW010000021">
    <property type="protein sequence ID" value="KAJ7213501.1"/>
    <property type="molecule type" value="Genomic_DNA"/>
</dbReference>
<organism evidence="2 3">
    <name type="scientific">Mycena pura</name>
    <dbReference type="NCBI Taxonomy" id="153505"/>
    <lineage>
        <taxon>Eukaryota</taxon>
        <taxon>Fungi</taxon>
        <taxon>Dikarya</taxon>
        <taxon>Basidiomycota</taxon>
        <taxon>Agaricomycotina</taxon>
        <taxon>Agaricomycetes</taxon>
        <taxon>Agaricomycetidae</taxon>
        <taxon>Agaricales</taxon>
        <taxon>Marasmiineae</taxon>
        <taxon>Mycenaceae</taxon>
        <taxon>Mycena</taxon>
    </lineage>
</organism>
<dbReference type="Proteomes" id="UP001219525">
    <property type="component" value="Unassembled WGS sequence"/>
</dbReference>
<evidence type="ECO:0000313" key="2">
    <source>
        <dbReference type="EMBL" id="KAJ7213501.1"/>
    </source>
</evidence>
<dbReference type="AlphaFoldDB" id="A0AAD6VJ27"/>
<gene>
    <name evidence="2" type="ORF">GGX14DRAFT_563822</name>
</gene>
<evidence type="ECO:0000256" key="1">
    <source>
        <dbReference type="SAM" id="MobiDB-lite"/>
    </source>
</evidence>
<feature type="region of interest" description="Disordered" evidence="1">
    <location>
        <begin position="1"/>
        <end position="410"/>
    </location>
</feature>
<feature type="compositionally biased region" description="Low complexity" evidence="1">
    <location>
        <begin position="285"/>
        <end position="294"/>
    </location>
</feature>
<proteinExistence type="predicted"/>
<reference evidence="2" key="1">
    <citation type="submission" date="2023-03" db="EMBL/GenBank/DDBJ databases">
        <title>Massive genome expansion in bonnet fungi (Mycena s.s.) driven by repeated elements and novel gene families across ecological guilds.</title>
        <authorList>
            <consortium name="Lawrence Berkeley National Laboratory"/>
            <person name="Harder C.B."/>
            <person name="Miyauchi S."/>
            <person name="Viragh M."/>
            <person name="Kuo A."/>
            <person name="Thoen E."/>
            <person name="Andreopoulos B."/>
            <person name="Lu D."/>
            <person name="Skrede I."/>
            <person name="Drula E."/>
            <person name="Henrissat B."/>
            <person name="Morin E."/>
            <person name="Kohler A."/>
            <person name="Barry K."/>
            <person name="LaButti K."/>
            <person name="Morin E."/>
            <person name="Salamov A."/>
            <person name="Lipzen A."/>
            <person name="Mereny Z."/>
            <person name="Hegedus B."/>
            <person name="Baldrian P."/>
            <person name="Stursova M."/>
            <person name="Weitz H."/>
            <person name="Taylor A."/>
            <person name="Grigoriev I.V."/>
            <person name="Nagy L.G."/>
            <person name="Martin F."/>
            <person name="Kauserud H."/>
        </authorList>
    </citation>
    <scope>NUCLEOTIDE SEQUENCE</scope>
    <source>
        <strain evidence="2">9144</strain>
    </source>
</reference>
<feature type="compositionally biased region" description="Pro residues" evidence="1">
    <location>
        <begin position="119"/>
        <end position="132"/>
    </location>
</feature>
<keyword evidence="3" id="KW-1185">Reference proteome</keyword>
<comment type="caution">
    <text evidence="2">The sequence shown here is derived from an EMBL/GenBank/DDBJ whole genome shotgun (WGS) entry which is preliminary data.</text>
</comment>
<feature type="compositionally biased region" description="Acidic residues" evidence="1">
    <location>
        <begin position="327"/>
        <end position="341"/>
    </location>
</feature>
<feature type="compositionally biased region" description="Basic and acidic residues" evidence="1">
    <location>
        <begin position="342"/>
        <end position="389"/>
    </location>
</feature>